<dbReference type="EMBL" id="QFGA01000001">
    <property type="protein sequence ID" value="TEB07695.1"/>
    <property type="molecule type" value="Genomic_DNA"/>
</dbReference>
<protein>
    <recommendedName>
        <fullName evidence="2">YcdB/YcdC repeated domain-containing protein</fullName>
    </recommendedName>
</protein>
<proteinExistence type="predicted"/>
<evidence type="ECO:0000313" key="4">
    <source>
        <dbReference type="Proteomes" id="UP000298324"/>
    </source>
</evidence>
<organism evidence="3 4">
    <name type="scientific">Pelotomaculum schinkii</name>
    <dbReference type="NCBI Taxonomy" id="78350"/>
    <lineage>
        <taxon>Bacteria</taxon>
        <taxon>Bacillati</taxon>
        <taxon>Bacillota</taxon>
        <taxon>Clostridia</taxon>
        <taxon>Eubacteriales</taxon>
        <taxon>Desulfotomaculaceae</taxon>
        <taxon>Pelotomaculum</taxon>
    </lineage>
</organism>
<comment type="caution">
    <text evidence="3">The sequence shown here is derived from an EMBL/GenBank/DDBJ whole genome shotgun (WGS) entry which is preliminary data.</text>
</comment>
<dbReference type="AlphaFoldDB" id="A0A4Y7RFC4"/>
<reference evidence="3 4" key="1">
    <citation type="journal article" date="2018" name="Environ. Microbiol.">
        <title>Novel energy conservation strategies and behaviour of Pelotomaculum schinkii driving syntrophic propionate catabolism.</title>
        <authorList>
            <person name="Hidalgo-Ahumada C.A.P."/>
            <person name="Nobu M.K."/>
            <person name="Narihiro T."/>
            <person name="Tamaki H."/>
            <person name="Liu W.T."/>
            <person name="Kamagata Y."/>
            <person name="Stams A.J.M."/>
            <person name="Imachi H."/>
            <person name="Sousa D.Z."/>
        </authorList>
    </citation>
    <scope>NUCLEOTIDE SEQUENCE [LARGE SCALE GENOMIC DNA]</scope>
    <source>
        <strain evidence="3 4">HH</strain>
    </source>
</reference>
<gene>
    <name evidence="3" type="ORF">Psch_01250</name>
</gene>
<evidence type="ECO:0000313" key="3">
    <source>
        <dbReference type="EMBL" id="TEB07695.1"/>
    </source>
</evidence>
<feature type="chain" id="PRO_5021401317" description="YcdB/YcdC repeated domain-containing protein" evidence="1">
    <location>
        <begin position="25"/>
        <end position="587"/>
    </location>
</feature>
<evidence type="ECO:0000259" key="2">
    <source>
        <dbReference type="Pfam" id="PF16244"/>
    </source>
</evidence>
<evidence type="ECO:0000256" key="1">
    <source>
        <dbReference type="SAM" id="SignalP"/>
    </source>
</evidence>
<name>A0A4Y7RFC4_9FIRM</name>
<keyword evidence="1" id="KW-0732">Signal</keyword>
<feature type="domain" description="YcdB/YcdC repeated" evidence="2">
    <location>
        <begin position="396"/>
        <end position="510"/>
    </location>
</feature>
<dbReference type="Pfam" id="PF16244">
    <property type="entry name" value="DUF4901"/>
    <property type="match status" value="1"/>
</dbReference>
<sequence>MKKIRGAAAVALAVGMLLFTTAWAAGKEASSMQAVQDGLETVELKDGLVGQPVVKKALNESQRQALERILQIVPELEGLSVVNLSDEGDAIWTVTLDDSDGAAPSGIMHTRAELVFETNSGELIGFHVLNPDWASDELPAAGPAKEKAAEFARRVLGDKMKDYQMRNQISYGGGCARDEQGNEIAWATADVQFERLINGIPFLDSCIRVSVDAAGHVVDYYTEGYYKRNDSVKDSGQDPAVFPDPALAMTKQAAEGIYANLVEMKLNYVERKLLQYPEPGKEEVETRPVLQYTPTTYALIDAVTGKSLAESQERLPTSLIRLAGEGKKLVAGTPEEAIALIAAETGIDISGMKFMREDERGDNLKPGIKMIEYNWGSGSRAGNEDMPDYSIRLLTIIMLADTGQVTDFSLYDESERGKKATISRETAQETAIQFMQKHLEQGTAELEMCVYSTQDDSIPDWVDRSKLEYYGQRPAFKFTFTYTHQGIPVLDRFSFVTVDGLTGGITAYSGGNSSPPVTLPDSRNVVTPEAAKAEFLKSQPLRLVYLRPEYFGQKAPKPLLVYMQDHSYGGGQYIDALTGKTVTLEMK</sequence>
<accession>A0A4Y7RFC4</accession>
<dbReference type="Proteomes" id="UP000298324">
    <property type="component" value="Unassembled WGS sequence"/>
</dbReference>
<keyword evidence="4" id="KW-1185">Reference proteome</keyword>
<dbReference type="InterPro" id="IPR032599">
    <property type="entry name" value="YcdB/YcdC_rep_domain"/>
</dbReference>
<feature type="signal peptide" evidence="1">
    <location>
        <begin position="1"/>
        <end position="24"/>
    </location>
</feature>